<organism evidence="1 2">
    <name type="scientific">Paramecium primaurelia</name>
    <dbReference type="NCBI Taxonomy" id="5886"/>
    <lineage>
        <taxon>Eukaryota</taxon>
        <taxon>Sar</taxon>
        <taxon>Alveolata</taxon>
        <taxon>Ciliophora</taxon>
        <taxon>Intramacronucleata</taxon>
        <taxon>Oligohymenophorea</taxon>
        <taxon>Peniculida</taxon>
        <taxon>Parameciidae</taxon>
        <taxon>Paramecium</taxon>
    </lineage>
</organism>
<dbReference type="Proteomes" id="UP000688137">
    <property type="component" value="Unassembled WGS sequence"/>
</dbReference>
<comment type="caution">
    <text evidence="1">The sequence shown here is derived from an EMBL/GenBank/DDBJ whole genome shotgun (WGS) entry which is preliminary data.</text>
</comment>
<dbReference type="PANTHER" id="PTHR33706:SF1">
    <property type="entry name" value="TPR REPEAT PROTEIN"/>
    <property type="match status" value="1"/>
</dbReference>
<dbReference type="AlphaFoldDB" id="A0A8S1QQA6"/>
<dbReference type="PANTHER" id="PTHR33706">
    <property type="entry name" value="MORN VARIANT REPEAT PROTEIN"/>
    <property type="match status" value="1"/>
</dbReference>
<name>A0A8S1QQA6_PARPR</name>
<keyword evidence="2" id="KW-1185">Reference proteome</keyword>
<evidence type="ECO:0000313" key="2">
    <source>
        <dbReference type="Proteomes" id="UP000688137"/>
    </source>
</evidence>
<reference evidence="1" key="1">
    <citation type="submission" date="2021-01" db="EMBL/GenBank/DDBJ databases">
        <authorList>
            <consortium name="Genoscope - CEA"/>
            <person name="William W."/>
        </authorList>
    </citation>
    <scope>NUCLEOTIDE SEQUENCE</scope>
</reference>
<dbReference type="EMBL" id="CAJJDM010000190">
    <property type="protein sequence ID" value="CAD8116807.1"/>
    <property type="molecule type" value="Genomic_DNA"/>
</dbReference>
<protein>
    <submittedName>
        <fullName evidence="1">Uncharacterized protein</fullName>
    </submittedName>
</protein>
<proteinExistence type="predicted"/>
<accession>A0A8S1QQA6</accession>
<evidence type="ECO:0000313" key="1">
    <source>
        <dbReference type="EMBL" id="CAD8116807.1"/>
    </source>
</evidence>
<gene>
    <name evidence="1" type="ORF">PPRIM_AZ9-3.1.T1810021</name>
</gene>
<sequence>MNSLFEWKEKTQEIQGWVWDYKKKEFFQNNYQLTFTKDKNIIYTKNGAILRIDNIKDDTEQPQVLNNFEQIKYLQWIGEFGQRGKKIGRWSIQWNGEFLKNVGGHYNDDGQKDGKWKDIIFNYWNKAKVYEVGEYVKGKRKGNWKYIYENKKIDGGVYNEQGQKEGIWIELSEGFYSDSQVIYNGEYQNGKKVGRWNIKKRVKMLADHMMKEVTQRLGNGLIFLRDFSFPLKQFIEVNIKTAKKLVCGIFYWFSYIGIMRKNNKCKNNIKCVINTVHVSGGGSYDERGDCIKIGKWVELSAKFCSLSKVTFKGEYENGKKIGRWDTALSGIEIGGGSYDKEGQQIKIGKWIELNDELCSEFYVTYNGEYKNDQKVGKWNINIQHIKDKWNECIGDGLYDQKGDGIKIGKWIELCDGFNQQKQITYKGNYQNGVKVGKWVIFFNQKLRNNEKKKIGGGFYDEKVNGMKIGKWVELCNGFNQQKQITFKGNYQNGVKVGKWNLYFYVKQGDNEKKKKMQYIYVTKHQVEMYYMMIKEMVLKLENGLKFWINLIRLNKQFLKVSIKMKKKLEDGILLNQIIRQIKFVQVVDHMMKEVMVLRLEIGLNWTMTFINIRILSIQEIIRMVQRLVFG</sequence>